<dbReference type="InterPro" id="IPR014001">
    <property type="entry name" value="Helicase_ATP-bd"/>
</dbReference>
<keyword evidence="2" id="KW-0547">Nucleotide-binding</keyword>
<dbReference type="InterPro" id="IPR006555">
    <property type="entry name" value="ATP-dep_Helicase_C"/>
</dbReference>
<dbReference type="SMART" id="SM00491">
    <property type="entry name" value="HELICc2"/>
    <property type="match status" value="1"/>
</dbReference>
<gene>
    <name evidence="10" type="ORF">RHAB15C_0000034</name>
</gene>
<accession>A0ABX8YY23</accession>
<dbReference type="Gene3D" id="3.40.50.300">
    <property type="entry name" value="P-loop containing nucleotide triphosphate hydrolases"/>
    <property type="match status" value="2"/>
</dbReference>
<dbReference type="RefSeq" id="WP_194845872.1">
    <property type="nucleotide sequence ID" value="NZ_CP075585.1"/>
</dbReference>
<dbReference type="InterPro" id="IPR045028">
    <property type="entry name" value="DinG/Rad3-like"/>
</dbReference>
<evidence type="ECO:0000313" key="10">
    <source>
        <dbReference type="EMBL" id="QZA58164.1"/>
    </source>
</evidence>
<dbReference type="EMBL" id="CP075585">
    <property type="protein sequence ID" value="QZA58164.1"/>
    <property type="molecule type" value="Genomic_DNA"/>
</dbReference>
<reference evidence="10 11" key="2">
    <citation type="submission" date="2021-05" db="EMBL/GenBank/DDBJ databases">
        <title>Ecology and evolution of chlamydial symbionts of arthropods.</title>
        <authorList>
            <person name="Halter T."/>
            <person name="Sixt B.S."/>
            <person name="Toenshoff E.R."/>
            <person name="Koestlbacher S."/>
            <person name="Schulz F."/>
            <person name="Kostanjsek R."/>
            <person name="Collingro A."/>
            <person name="Hendrickx F."/>
            <person name="Horn M."/>
        </authorList>
    </citation>
    <scope>NUCLEOTIDE SEQUENCE [LARGE SCALE GENOMIC DNA]</scope>
    <source>
        <strain evidence="10 11">15C</strain>
    </source>
</reference>
<proteinExistence type="inferred from homology"/>
<keyword evidence="10" id="KW-0347">Helicase</keyword>
<protein>
    <recommendedName>
        <fullName evidence="6">DNA 5'-3' helicase</fullName>
        <ecNumber evidence="6">5.6.2.3</ecNumber>
    </recommendedName>
</protein>
<dbReference type="GO" id="GO:0003678">
    <property type="term" value="F:DNA helicase activity"/>
    <property type="evidence" value="ECO:0007669"/>
    <property type="project" value="UniProtKB-EC"/>
</dbReference>
<evidence type="ECO:0000259" key="9">
    <source>
        <dbReference type="PROSITE" id="PS51193"/>
    </source>
</evidence>
<evidence type="ECO:0000313" key="11">
    <source>
        <dbReference type="Proteomes" id="UP000822862"/>
    </source>
</evidence>
<evidence type="ECO:0000256" key="5">
    <source>
        <dbReference type="ARBA" id="ARBA00038058"/>
    </source>
</evidence>
<feature type="domain" description="Helicase ATP-binding" evidence="9">
    <location>
        <begin position="18"/>
        <end position="298"/>
    </location>
</feature>
<evidence type="ECO:0000256" key="7">
    <source>
        <dbReference type="ARBA" id="ARBA00048954"/>
    </source>
</evidence>
<dbReference type="EC" id="5.6.2.3" evidence="6"/>
<dbReference type="Pfam" id="PF13307">
    <property type="entry name" value="Helicase_C_2"/>
    <property type="match status" value="1"/>
</dbReference>
<evidence type="ECO:0000256" key="3">
    <source>
        <dbReference type="ARBA" id="ARBA00022801"/>
    </source>
</evidence>
<dbReference type="PROSITE" id="PS51193">
    <property type="entry name" value="HELICASE_ATP_BIND_2"/>
    <property type="match status" value="1"/>
</dbReference>
<dbReference type="Pfam" id="PF00270">
    <property type="entry name" value="DEAD"/>
    <property type="match status" value="1"/>
</dbReference>
<dbReference type="PROSITE" id="PS51192">
    <property type="entry name" value="HELICASE_ATP_BIND_1"/>
    <property type="match status" value="1"/>
</dbReference>
<dbReference type="InterPro" id="IPR014013">
    <property type="entry name" value="Helic_SF1/SF2_ATP-bd_DinG/Rad3"/>
</dbReference>
<sequence>MFIRSAEQFFEAIFSREGPLQNLPRFEIRPGQKEMALLIHDAYQAQEIVCIEAGTGTGKSLAYLLPAIYWAIQHKKRTVISTHTIALQEQLMNKDIPFLLKALQIDLKVSLAKGMNNYLCLKKLRTVEEQILFFPEQEIRLLQASLKIAEEGTRSEMPFKVPQPIWDKVSAERNSCDHTRCPHYKECYFFKARRQALESQLIIVNHHLLLADYKSRLQQVKDPPLPSYEYLIIDEAHHLELIALHSSAQRLDKRYLLYLLSRLFSETQPESSLCRLIRKDLLGLNLYSLELQQKIEVDILGQKKVCGLQIEQVFTHDCFSKIDVKYRITDAFKQTYTWKEEIFPSLTMLAKELMGLAVIIQDLKQELDRHLEEKLHVHTLELHSLKSRLEEESKKISIFCTNDSSLKRVQWLEKTAQNLSYVDANLDIALFLGKQFFTPLHAAVLCSATLTTQNSFSFIKRTLGLDQIDKVVQEKIYPSPFSFETQALFLVPNDIPLPSSPHFLLHIVQTIEKMIAITQGSVFVLFTSFEMLRDCFQSLQSPYPVLKQGDLPRHMLLEKFKQTPGQVLLATDSFWEGVDVPGDALKCVIIVKLPFAVPSDPLHEAYIEAIRQDGRNSFLEYSVPQAIIQFKQGFGRLLRSQQDRGCIVCLDHRLLSKSYGKLFLNSLPSCKNYFGSKEDVYKEMKNFYRNEKY</sequence>
<dbReference type="PANTHER" id="PTHR11472">
    <property type="entry name" value="DNA REPAIR DEAD HELICASE RAD3/XP-D SUBFAMILY MEMBER"/>
    <property type="match status" value="1"/>
</dbReference>
<dbReference type="SUPFAM" id="SSF52540">
    <property type="entry name" value="P-loop containing nucleoside triphosphate hydrolases"/>
    <property type="match status" value="1"/>
</dbReference>
<dbReference type="InterPro" id="IPR011545">
    <property type="entry name" value="DEAD/DEAH_box_helicase_dom"/>
</dbReference>
<evidence type="ECO:0000256" key="1">
    <source>
        <dbReference type="ARBA" id="ARBA00001966"/>
    </source>
</evidence>
<dbReference type="InterPro" id="IPR027417">
    <property type="entry name" value="P-loop_NTPase"/>
</dbReference>
<comment type="catalytic activity">
    <reaction evidence="7">
        <text>ATP + H2O = ADP + phosphate + H(+)</text>
        <dbReference type="Rhea" id="RHEA:13065"/>
        <dbReference type="ChEBI" id="CHEBI:15377"/>
        <dbReference type="ChEBI" id="CHEBI:15378"/>
        <dbReference type="ChEBI" id="CHEBI:30616"/>
        <dbReference type="ChEBI" id="CHEBI:43474"/>
        <dbReference type="ChEBI" id="CHEBI:456216"/>
        <dbReference type="EC" id="5.6.2.3"/>
    </reaction>
</comment>
<evidence type="ECO:0000256" key="2">
    <source>
        <dbReference type="ARBA" id="ARBA00022741"/>
    </source>
</evidence>
<keyword evidence="4" id="KW-0067">ATP-binding</keyword>
<dbReference type="Proteomes" id="UP000822862">
    <property type="component" value="Chromosome"/>
</dbReference>
<dbReference type="SMART" id="SM00487">
    <property type="entry name" value="DEXDc"/>
    <property type="match status" value="1"/>
</dbReference>
<evidence type="ECO:0000256" key="6">
    <source>
        <dbReference type="ARBA" id="ARBA00044969"/>
    </source>
</evidence>
<evidence type="ECO:0000256" key="4">
    <source>
        <dbReference type="ARBA" id="ARBA00022840"/>
    </source>
</evidence>
<dbReference type="GO" id="GO:0016787">
    <property type="term" value="F:hydrolase activity"/>
    <property type="evidence" value="ECO:0007669"/>
    <property type="project" value="UniProtKB-KW"/>
</dbReference>
<comment type="cofactor">
    <cofactor evidence="1">
        <name>[4Fe-4S] cluster</name>
        <dbReference type="ChEBI" id="CHEBI:49883"/>
    </cofactor>
</comment>
<comment type="similarity">
    <text evidence="5">Belongs to the helicase family. DinG subfamily.</text>
</comment>
<reference evidence="10 11" key="1">
    <citation type="submission" date="2020-01" db="EMBL/GenBank/DDBJ databases">
        <authorList>
            <person name="Sixt B."/>
            <person name="Schulz F."/>
            <person name="Kostanjsek R."/>
            <person name="Koestlbacher S."/>
            <person name="Collingro A."/>
            <person name="Toenshoff E."/>
            <person name="Horn M."/>
        </authorList>
    </citation>
    <scope>NUCLEOTIDE SEQUENCE [LARGE SCALE GENOMIC DNA]</scope>
    <source>
        <strain evidence="10 11">15C</strain>
    </source>
</reference>
<keyword evidence="3 10" id="KW-0378">Hydrolase</keyword>
<keyword evidence="11" id="KW-1185">Reference proteome</keyword>
<feature type="domain" description="Helicase ATP-binding" evidence="8">
    <location>
        <begin position="40"/>
        <end position="266"/>
    </location>
</feature>
<name>A0ABX8YY23_9BACT</name>
<organism evidence="10 11">
    <name type="scientific">Candidatus Rhabdochlamydia porcellionis</name>
    <dbReference type="NCBI Taxonomy" id="225148"/>
    <lineage>
        <taxon>Bacteria</taxon>
        <taxon>Pseudomonadati</taxon>
        <taxon>Chlamydiota</taxon>
        <taxon>Chlamydiia</taxon>
        <taxon>Parachlamydiales</taxon>
        <taxon>Candidatus Rhabdochlamydiaceae</taxon>
        <taxon>Candidatus Rhabdochlamydia</taxon>
    </lineage>
</organism>
<evidence type="ECO:0000259" key="8">
    <source>
        <dbReference type="PROSITE" id="PS51192"/>
    </source>
</evidence>
<dbReference type="PANTHER" id="PTHR11472:SF34">
    <property type="entry name" value="REGULATOR OF TELOMERE ELONGATION HELICASE 1"/>
    <property type="match status" value="1"/>
</dbReference>